<dbReference type="AlphaFoldDB" id="A0A1E3ADE1"/>
<accession>A0A1E3ADE1</accession>
<name>A0A1E3ADE1_9FIRM</name>
<comment type="caution">
    <text evidence="1">The sequence shown here is derived from an EMBL/GenBank/DDBJ whole genome shotgun (WGS) entry which is preliminary data.</text>
</comment>
<evidence type="ECO:0000313" key="2">
    <source>
        <dbReference type="Proteomes" id="UP000094067"/>
    </source>
</evidence>
<evidence type="ECO:0000313" key="1">
    <source>
        <dbReference type="EMBL" id="ODM06547.1"/>
    </source>
</evidence>
<protein>
    <submittedName>
        <fullName evidence="1">Uncharacterized protein</fullName>
    </submittedName>
</protein>
<reference evidence="1 2" key="1">
    <citation type="submission" date="2016-07" db="EMBL/GenBank/DDBJ databases">
        <title>Characterization of isolates of Eisenbergiella tayi derived from blood cultures, using whole genome sequencing.</title>
        <authorList>
            <person name="Burdz T."/>
            <person name="Wiebe D."/>
            <person name="Huynh C."/>
            <person name="Bernard K."/>
        </authorList>
    </citation>
    <scope>NUCLEOTIDE SEQUENCE [LARGE SCALE GENOMIC DNA]</scope>
    <source>
        <strain evidence="1 2">NML 110608</strain>
    </source>
</reference>
<dbReference type="Proteomes" id="UP000094067">
    <property type="component" value="Unassembled WGS sequence"/>
</dbReference>
<dbReference type="RefSeq" id="WP_141703183.1">
    <property type="nucleotide sequence ID" value="NZ_MCGH01000002.1"/>
</dbReference>
<gene>
    <name evidence="1" type="ORF">BEI61_02437</name>
</gene>
<organism evidence="1 2">
    <name type="scientific">Eisenbergiella tayi</name>
    <dbReference type="NCBI Taxonomy" id="1432052"/>
    <lineage>
        <taxon>Bacteria</taxon>
        <taxon>Bacillati</taxon>
        <taxon>Bacillota</taxon>
        <taxon>Clostridia</taxon>
        <taxon>Lachnospirales</taxon>
        <taxon>Lachnospiraceae</taxon>
        <taxon>Eisenbergiella</taxon>
    </lineage>
</organism>
<proteinExistence type="predicted"/>
<sequence>MHDMVPVIADTADGKRALYYQCRICGYRVKATYAQDKDLLDEDNQKIIYFGYACANFFSALVVAEKYIGGCDLVRAVMEGMASVRSTRGYEYCDSFGFCLPENDIFVSEPEKEKANSIKLYGKEEKVSGTVLDALEISETLTEAILVIFSPEADFIFAL</sequence>
<dbReference type="EMBL" id="MCGH01000002">
    <property type="protein sequence ID" value="ODM06547.1"/>
    <property type="molecule type" value="Genomic_DNA"/>
</dbReference>